<feature type="compositionally biased region" description="Basic and acidic residues" evidence="1">
    <location>
        <begin position="67"/>
        <end position="78"/>
    </location>
</feature>
<evidence type="ECO:0000256" key="1">
    <source>
        <dbReference type="SAM" id="MobiDB-lite"/>
    </source>
</evidence>
<proteinExistence type="predicted"/>
<feature type="region of interest" description="Disordered" evidence="1">
    <location>
        <begin position="1"/>
        <end position="20"/>
    </location>
</feature>
<feature type="region of interest" description="Disordered" evidence="1">
    <location>
        <begin position="30"/>
        <end position="78"/>
    </location>
</feature>
<feature type="compositionally biased region" description="Acidic residues" evidence="1">
    <location>
        <begin position="48"/>
        <end position="57"/>
    </location>
</feature>
<protein>
    <submittedName>
        <fullName evidence="2">Uncharacterized protein</fullName>
    </submittedName>
</protein>
<gene>
    <name evidence="2" type="ORF">DPMN_081498</name>
</gene>
<keyword evidence="3" id="KW-1185">Reference proteome</keyword>
<organism evidence="2 3">
    <name type="scientific">Dreissena polymorpha</name>
    <name type="common">Zebra mussel</name>
    <name type="synonym">Mytilus polymorpha</name>
    <dbReference type="NCBI Taxonomy" id="45954"/>
    <lineage>
        <taxon>Eukaryota</taxon>
        <taxon>Metazoa</taxon>
        <taxon>Spiralia</taxon>
        <taxon>Lophotrochozoa</taxon>
        <taxon>Mollusca</taxon>
        <taxon>Bivalvia</taxon>
        <taxon>Autobranchia</taxon>
        <taxon>Heteroconchia</taxon>
        <taxon>Euheterodonta</taxon>
        <taxon>Imparidentia</taxon>
        <taxon>Neoheterodontei</taxon>
        <taxon>Myida</taxon>
        <taxon>Dreissenoidea</taxon>
        <taxon>Dreissenidae</taxon>
        <taxon>Dreissena</taxon>
    </lineage>
</organism>
<dbReference type="EMBL" id="JAIWYP010000016">
    <property type="protein sequence ID" value="KAH3694059.1"/>
    <property type="molecule type" value="Genomic_DNA"/>
</dbReference>
<accession>A0A9D4BGK2</accession>
<reference evidence="2" key="2">
    <citation type="submission" date="2020-11" db="EMBL/GenBank/DDBJ databases">
        <authorList>
            <person name="McCartney M.A."/>
            <person name="Auch B."/>
            <person name="Kono T."/>
            <person name="Mallez S."/>
            <person name="Becker A."/>
            <person name="Gohl D.M."/>
            <person name="Silverstein K.A.T."/>
            <person name="Koren S."/>
            <person name="Bechman K.B."/>
            <person name="Herman A."/>
            <person name="Abrahante J.E."/>
            <person name="Garbe J."/>
        </authorList>
    </citation>
    <scope>NUCLEOTIDE SEQUENCE</scope>
    <source>
        <strain evidence="2">Duluth1</strain>
        <tissue evidence="2">Whole animal</tissue>
    </source>
</reference>
<dbReference type="AlphaFoldDB" id="A0A9D4BGK2"/>
<evidence type="ECO:0000313" key="3">
    <source>
        <dbReference type="Proteomes" id="UP000828390"/>
    </source>
</evidence>
<evidence type="ECO:0000313" key="2">
    <source>
        <dbReference type="EMBL" id="KAH3694059.1"/>
    </source>
</evidence>
<sequence length="126" mass="14269">MLKSKQTAGHNHPVVKRLLQYRNVTKATDKKRTKLSELVSDSGSADSGSEDSDETYEDLTGKAGKNKPFEKGDQYETTDERAALEYCQMMKAGRPGEDTLDEEFEQELRRIWALQPIRRKSCAIQG</sequence>
<name>A0A9D4BGK2_DREPO</name>
<dbReference type="Proteomes" id="UP000828390">
    <property type="component" value="Unassembled WGS sequence"/>
</dbReference>
<comment type="caution">
    <text evidence="2">The sequence shown here is derived from an EMBL/GenBank/DDBJ whole genome shotgun (WGS) entry which is preliminary data.</text>
</comment>
<reference evidence="2" key="1">
    <citation type="journal article" date="2019" name="bioRxiv">
        <title>The Genome of the Zebra Mussel, Dreissena polymorpha: A Resource for Invasive Species Research.</title>
        <authorList>
            <person name="McCartney M.A."/>
            <person name="Auch B."/>
            <person name="Kono T."/>
            <person name="Mallez S."/>
            <person name="Zhang Y."/>
            <person name="Obille A."/>
            <person name="Becker A."/>
            <person name="Abrahante J.E."/>
            <person name="Garbe J."/>
            <person name="Badalamenti J.P."/>
            <person name="Herman A."/>
            <person name="Mangelson H."/>
            <person name="Liachko I."/>
            <person name="Sullivan S."/>
            <person name="Sone E.D."/>
            <person name="Koren S."/>
            <person name="Silverstein K.A.T."/>
            <person name="Beckman K.B."/>
            <person name="Gohl D.M."/>
        </authorList>
    </citation>
    <scope>NUCLEOTIDE SEQUENCE</scope>
    <source>
        <strain evidence="2">Duluth1</strain>
        <tissue evidence="2">Whole animal</tissue>
    </source>
</reference>